<sequence>MTTEHPPNGPAAADQAPADQAPATRAPAAQQSADQEPVDQEPTGPAAAEPPDGPVVYWDVPVFFHSLGLELSEEEREAHLAEVAQEIWSGGTDFQRETVASWYREIARDAAEAGALYSGFLLGVLDDGRLSTGSLVIQSAQADTQDAEAAAAAIEELLSGDPANEVFTVDAPVGPVVVSAYGTINEFDDGEGNKAKLELAEAIAYIPVPQVDTLLTMTVSTPILKEFPDYMAALATVVESVVLVRPGEQRTAPVLSQGSASRITEMFG</sequence>
<dbReference type="EMBL" id="BSRX01000018">
    <property type="protein sequence ID" value="GLW55417.1"/>
    <property type="molecule type" value="Genomic_DNA"/>
</dbReference>
<dbReference type="RefSeq" id="WP_033251680.1">
    <property type="nucleotide sequence ID" value="NZ_BSRX01000018.1"/>
</dbReference>
<dbReference type="OrthoDB" id="3870351at2"/>
<proteinExistence type="predicted"/>
<reference evidence="2" key="1">
    <citation type="submission" date="2023-02" db="EMBL/GenBank/DDBJ databases">
        <title>Kitasatospora phosalacinea NBRC 14362.</title>
        <authorList>
            <person name="Ichikawa N."/>
            <person name="Sato H."/>
            <person name="Tonouchi N."/>
        </authorList>
    </citation>
    <scope>NUCLEOTIDE SEQUENCE</scope>
    <source>
        <strain evidence="2">NBRC 14362</strain>
    </source>
</reference>
<comment type="caution">
    <text evidence="2">The sequence shown here is derived from an EMBL/GenBank/DDBJ whole genome shotgun (WGS) entry which is preliminary data.</text>
</comment>
<protein>
    <submittedName>
        <fullName evidence="2">Uncharacterized protein</fullName>
    </submittedName>
</protein>
<name>A0A9W6PIF8_9ACTN</name>
<dbReference type="Proteomes" id="UP001165143">
    <property type="component" value="Unassembled WGS sequence"/>
</dbReference>
<feature type="compositionally biased region" description="Low complexity" evidence="1">
    <location>
        <begin position="10"/>
        <end position="34"/>
    </location>
</feature>
<evidence type="ECO:0000313" key="2">
    <source>
        <dbReference type="EMBL" id="GLW55417.1"/>
    </source>
</evidence>
<evidence type="ECO:0000256" key="1">
    <source>
        <dbReference type="SAM" id="MobiDB-lite"/>
    </source>
</evidence>
<feature type="region of interest" description="Disordered" evidence="1">
    <location>
        <begin position="1"/>
        <end position="52"/>
    </location>
</feature>
<dbReference type="AlphaFoldDB" id="A0A9W6PIF8"/>
<gene>
    <name evidence="2" type="ORF">Kpho01_34280</name>
</gene>
<accession>A0A9W6PIF8</accession>
<evidence type="ECO:0000313" key="3">
    <source>
        <dbReference type="Proteomes" id="UP001165143"/>
    </source>
</evidence>
<organism evidence="2 3">
    <name type="scientific">Kitasatospora phosalacinea</name>
    <dbReference type="NCBI Taxonomy" id="2065"/>
    <lineage>
        <taxon>Bacteria</taxon>
        <taxon>Bacillati</taxon>
        <taxon>Actinomycetota</taxon>
        <taxon>Actinomycetes</taxon>
        <taxon>Kitasatosporales</taxon>
        <taxon>Streptomycetaceae</taxon>
        <taxon>Kitasatospora</taxon>
    </lineage>
</organism>